<dbReference type="EMBL" id="MWPQ01000002">
    <property type="protein sequence ID" value="OPH84640.1"/>
    <property type="molecule type" value="Genomic_DNA"/>
</dbReference>
<accession>A0A1V4I482</accession>
<protein>
    <submittedName>
        <fullName evidence="2">Uncharacterized protein</fullName>
    </submittedName>
</protein>
<evidence type="ECO:0000256" key="1">
    <source>
        <dbReference type="SAM" id="MobiDB-lite"/>
    </source>
</evidence>
<feature type="compositionally biased region" description="Basic and acidic residues" evidence="1">
    <location>
        <begin position="36"/>
        <end position="50"/>
    </location>
</feature>
<evidence type="ECO:0000313" key="3">
    <source>
        <dbReference type="Proteomes" id="UP000189940"/>
    </source>
</evidence>
<sequence length="70" mass="7774">MTMIEFPEPRNRHSTKLDHDDSGSNRSKIINVIDSDYEKRNAGGKPHDTFPHSASRGPVQTCISLQPPSA</sequence>
<keyword evidence="3" id="KW-1185">Reference proteome</keyword>
<feature type="compositionally biased region" description="Polar residues" evidence="1">
    <location>
        <begin position="61"/>
        <end position="70"/>
    </location>
</feature>
<comment type="caution">
    <text evidence="2">The sequence shown here is derived from an EMBL/GenBank/DDBJ whole genome shotgun (WGS) entry which is preliminary data.</text>
</comment>
<name>A0A1V4I482_NITVU</name>
<proteinExistence type="predicted"/>
<dbReference type="STRING" id="29421.B2M20_00460"/>
<dbReference type="Proteomes" id="UP000189940">
    <property type="component" value="Unassembled WGS sequence"/>
</dbReference>
<reference evidence="2 3" key="1">
    <citation type="submission" date="2017-02" db="EMBL/GenBank/DDBJ databases">
        <title>Genome sequence of the nitrite-oxidizing bacterium Nitrobacter vulgaris strain Ab1.</title>
        <authorList>
            <person name="Mellbye B.L."/>
            <person name="Davis E.W."/>
            <person name="Spieck E."/>
            <person name="Chang J.H."/>
            <person name="Bottomley P.J."/>
            <person name="Sayavedra-Soto L.A."/>
        </authorList>
    </citation>
    <scope>NUCLEOTIDE SEQUENCE [LARGE SCALE GENOMIC DNA]</scope>
    <source>
        <strain evidence="2 3">Ab1</strain>
    </source>
</reference>
<gene>
    <name evidence="2" type="ORF">B2M20_00460</name>
</gene>
<feature type="region of interest" description="Disordered" evidence="1">
    <location>
        <begin position="1"/>
        <end position="70"/>
    </location>
</feature>
<evidence type="ECO:0000313" key="2">
    <source>
        <dbReference type="EMBL" id="OPH84640.1"/>
    </source>
</evidence>
<feature type="compositionally biased region" description="Basic and acidic residues" evidence="1">
    <location>
        <begin position="7"/>
        <end position="23"/>
    </location>
</feature>
<dbReference type="AlphaFoldDB" id="A0A1V4I482"/>
<organism evidence="2 3">
    <name type="scientific">Nitrobacter vulgaris</name>
    <dbReference type="NCBI Taxonomy" id="29421"/>
    <lineage>
        <taxon>Bacteria</taxon>
        <taxon>Pseudomonadati</taxon>
        <taxon>Pseudomonadota</taxon>
        <taxon>Alphaproteobacteria</taxon>
        <taxon>Hyphomicrobiales</taxon>
        <taxon>Nitrobacteraceae</taxon>
        <taxon>Nitrobacter</taxon>
    </lineage>
</organism>